<dbReference type="KEGG" id="spsw:Sps_00548"/>
<organism evidence="2 3">
    <name type="scientific">Shewanella psychrophila</name>
    <dbReference type="NCBI Taxonomy" id="225848"/>
    <lineage>
        <taxon>Bacteria</taxon>
        <taxon>Pseudomonadati</taxon>
        <taxon>Pseudomonadota</taxon>
        <taxon>Gammaproteobacteria</taxon>
        <taxon>Alteromonadales</taxon>
        <taxon>Shewanellaceae</taxon>
        <taxon>Shewanella</taxon>
    </lineage>
</organism>
<proteinExistence type="predicted"/>
<dbReference type="STRING" id="225848.Sps_00548"/>
<dbReference type="EMBL" id="CP014782">
    <property type="protein sequence ID" value="AQS35746.1"/>
    <property type="molecule type" value="Genomic_DNA"/>
</dbReference>
<accession>A0A1S6HJP3</accession>
<gene>
    <name evidence="2" type="ORF">Sps_00548</name>
</gene>
<sequence>MIGYVTGLIFLLSYWPAGLFLIYCGLILIAIKEASLIRKARDRAAIVKQEERRDIQLKSLQLQKMSKMGEDEKAEYLLNKKVRDKIANERKSQEEEANIKATKFLQKIRDALMIIMVSGLLFLAYV</sequence>
<feature type="transmembrane region" description="Helical" evidence="1">
    <location>
        <begin position="12"/>
        <end position="31"/>
    </location>
</feature>
<name>A0A1S6HJP3_9GAMM</name>
<protein>
    <submittedName>
        <fullName evidence="2">Uncharacterized protein</fullName>
    </submittedName>
</protein>
<dbReference type="AlphaFoldDB" id="A0A1S6HJP3"/>
<evidence type="ECO:0000256" key="1">
    <source>
        <dbReference type="SAM" id="Phobius"/>
    </source>
</evidence>
<keyword evidence="3" id="KW-1185">Reference proteome</keyword>
<keyword evidence="1" id="KW-0812">Transmembrane</keyword>
<dbReference type="RefSeq" id="WP_077751062.1">
    <property type="nucleotide sequence ID" value="NZ_CP014782.1"/>
</dbReference>
<evidence type="ECO:0000313" key="3">
    <source>
        <dbReference type="Proteomes" id="UP000189545"/>
    </source>
</evidence>
<dbReference type="Proteomes" id="UP000189545">
    <property type="component" value="Chromosome"/>
</dbReference>
<reference evidence="2 3" key="1">
    <citation type="submission" date="2016-03" db="EMBL/GenBank/DDBJ databases">
        <title>Complete genome sequence of Shewanella psychrophila WP2, a deep sea bacterium isolated from west Pacific sediment.</title>
        <authorList>
            <person name="Xu G."/>
            <person name="Jian H."/>
        </authorList>
    </citation>
    <scope>NUCLEOTIDE SEQUENCE [LARGE SCALE GENOMIC DNA]</scope>
    <source>
        <strain evidence="2 3">WP2</strain>
    </source>
</reference>
<keyword evidence="1" id="KW-0472">Membrane</keyword>
<keyword evidence="1" id="KW-1133">Transmembrane helix</keyword>
<evidence type="ECO:0000313" key="2">
    <source>
        <dbReference type="EMBL" id="AQS35746.1"/>
    </source>
</evidence>